<keyword evidence="2 5" id="KW-0547">Nucleotide-binding</keyword>
<gene>
    <name evidence="9" type="ORF">ADN01_12080</name>
    <name evidence="10" type="ORF">ADN01_12305</name>
</gene>
<keyword evidence="11" id="KW-1185">Reference proteome</keyword>
<dbReference type="GO" id="GO:0005524">
    <property type="term" value="F:ATP binding"/>
    <property type="evidence" value="ECO:0007669"/>
    <property type="project" value="UniProtKB-UniRule"/>
</dbReference>
<protein>
    <recommendedName>
        <fullName evidence="8">FtsK domain-containing protein</fullName>
    </recommendedName>
</protein>
<evidence type="ECO:0000256" key="5">
    <source>
        <dbReference type="PROSITE-ProRule" id="PRU00289"/>
    </source>
</evidence>
<keyword evidence="4" id="KW-0238">DNA-binding</keyword>
<dbReference type="Pfam" id="PF17854">
    <property type="entry name" value="FtsK_alpha"/>
    <property type="match status" value="1"/>
</dbReference>
<dbReference type="Pfam" id="PF01580">
    <property type="entry name" value="FtsK_SpoIIIE"/>
    <property type="match status" value="1"/>
</dbReference>
<feature type="region of interest" description="Disordered" evidence="6">
    <location>
        <begin position="671"/>
        <end position="706"/>
    </location>
</feature>
<feature type="transmembrane region" description="Helical" evidence="7">
    <location>
        <begin position="48"/>
        <end position="66"/>
    </location>
</feature>
<evidence type="ECO:0000313" key="9">
    <source>
        <dbReference type="EMBL" id="KPL80467.1"/>
    </source>
</evidence>
<dbReference type="Gene3D" id="3.30.980.40">
    <property type="match status" value="1"/>
</dbReference>
<keyword evidence="7" id="KW-0472">Membrane</keyword>
<dbReference type="Gene3D" id="3.40.50.300">
    <property type="entry name" value="P-loop containing nucleotide triphosphate hydrolases"/>
    <property type="match status" value="1"/>
</dbReference>
<feature type="region of interest" description="Disordered" evidence="6">
    <location>
        <begin position="174"/>
        <end position="210"/>
    </location>
</feature>
<feature type="transmembrane region" description="Helical" evidence="7">
    <location>
        <begin position="132"/>
        <end position="153"/>
    </location>
</feature>
<dbReference type="PANTHER" id="PTHR22683">
    <property type="entry name" value="SPORULATION PROTEIN RELATED"/>
    <property type="match status" value="1"/>
</dbReference>
<dbReference type="PROSITE" id="PS50901">
    <property type="entry name" value="FTSK"/>
    <property type="match status" value="1"/>
</dbReference>
<dbReference type="InterPro" id="IPR027417">
    <property type="entry name" value="P-loop_NTPase"/>
</dbReference>
<dbReference type="Gene3D" id="1.10.10.10">
    <property type="entry name" value="Winged helix-like DNA-binding domain superfamily/Winged helix DNA-binding domain"/>
    <property type="match status" value="1"/>
</dbReference>
<dbReference type="SUPFAM" id="SSF52540">
    <property type="entry name" value="P-loop containing nucleoside triphosphate hydrolases"/>
    <property type="match status" value="1"/>
</dbReference>
<dbReference type="InterPro" id="IPR041027">
    <property type="entry name" value="FtsK_alpha"/>
</dbReference>
<dbReference type="AlphaFoldDB" id="A0A0P6XX93"/>
<dbReference type="SUPFAM" id="SSF46785">
    <property type="entry name" value="Winged helix' DNA-binding domain"/>
    <property type="match status" value="1"/>
</dbReference>
<evidence type="ECO:0000313" key="11">
    <source>
        <dbReference type="Proteomes" id="UP000050501"/>
    </source>
</evidence>
<dbReference type="SMART" id="SM00843">
    <property type="entry name" value="Ftsk_gamma"/>
    <property type="match status" value="1"/>
</dbReference>
<keyword evidence="7" id="KW-0812">Transmembrane</keyword>
<dbReference type="InterPro" id="IPR036388">
    <property type="entry name" value="WH-like_DNA-bd_sf"/>
</dbReference>
<evidence type="ECO:0000256" key="2">
    <source>
        <dbReference type="ARBA" id="ARBA00022741"/>
    </source>
</evidence>
<evidence type="ECO:0000256" key="1">
    <source>
        <dbReference type="ARBA" id="ARBA00006474"/>
    </source>
</evidence>
<keyword evidence="3 5" id="KW-0067">ATP-binding</keyword>
<dbReference type="InterPro" id="IPR003593">
    <property type="entry name" value="AAA+_ATPase"/>
</dbReference>
<dbReference type="PATRIC" id="fig|229921.5.peg.605"/>
<evidence type="ECO:0000256" key="7">
    <source>
        <dbReference type="SAM" id="Phobius"/>
    </source>
</evidence>
<dbReference type="PANTHER" id="PTHR22683:SF41">
    <property type="entry name" value="DNA TRANSLOCASE FTSK"/>
    <property type="match status" value="1"/>
</dbReference>
<organism evidence="9 11">
    <name type="scientific">Levilinea saccharolytica</name>
    <dbReference type="NCBI Taxonomy" id="229921"/>
    <lineage>
        <taxon>Bacteria</taxon>
        <taxon>Bacillati</taxon>
        <taxon>Chloroflexota</taxon>
        <taxon>Anaerolineae</taxon>
        <taxon>Anaerolineales</taxon>
        <taxon>Anaerolineaceae</taxon>
        <taxon>Levilinea</taxon>
    </lineage>
</organism>
<name>A0A0P6XX93_9CHLR</name>
<proteinExistence type="inferred from homology"/>
<feature type="domain" description="FtsK" evidence="8">
    <location>
        <begin position="362"/>
        <end position="552"/>
    </location>
</feature>
<dbReference type="InterPro" id="IPR018541">
    <property type="entry name" value="Ftsk_gamma"/>
</dbReference>
<evidence type="ECO:0000256" key="6">
    <source>
        <dbReference type="SAM" id="MobiDB-lite"/>
    </source>
</evidence>
<dbReference type="InterPro" id="IPR050206">
    <property type="entry name" value="FtsK/SpoIIIE/SftA"/>
</dbReference>
<feature type="transmembrane region" description="Helical" evidence="7">
    <location>
        <begin position="78"/>
        <end position="97"/>
    </location>
</feature>
<reference evidence="9 11" key="1">
    <citation type="submission" date="2015-07" db="EMBL/GenBank/DDBJ databases">
        <title>Genome sequence of Levilinea saccharolytica DSM 16555.</title>
        <authorList>
            <person name="Hemp J."/>
            <person name="Ward L.M."/>
            <person name="Pace L.A."/>
            <person name="Fischer W.W."/>
        </authorList>
    </citation>
    <scope>NUCLEOTIDE SEQUENCE [LARGE SCALE GENOMIC DNA]</scope>
    <source>
        <strain evidence="9 11">KIBI-1</strain>
    </source>
</reference>
<dbReference type="EMBL" id="LGCM01000042">
    <property type="protein sequence ID" value="KPL80467.1"/>
    <property type="molecule type" value="Genomic_DNA"/>
</dbReference>
<dbReference type="InterPro" id="IPR002543">
    <property type="entry name" value="FtsK_dom"/>
</dbReference>
<evidence type="ECO:0000313" key="10">
    <source>
        <dbReference type="EMBL" id="KPL80468.1"/>
    </source>
</evidence>
<dbReference type="GO" id="GO:0003677">
    <property type="term" value="F:DNA binding"/>
    <property type="evidence" value="ECO:0007669"/>
    <property type="project" value="UniProtKB-KW"/>
</dbReference>
<dbReference type="STRING" id="229921.ADN01_12080"/>
<comment type="caution">
    <text evidence="9">The sequence shown here is derived from an EMBL/GenBank/DDBJ whole genome shotgun (WGS) entry which is preliminary data.</text>
</comment>
<dbReference type="Proteomes" id="UP000050501">
    <property type="component" value="Unassembled WGS sequence"/>
</dbReference>
<comment type="similarity">
    <text evidence="1">Belongs to the FtsK/SpoIIIE/SftA family.</text>
</comment>
<feature type="binding site" evidence="5">
    <location>
        <begin position="379"/>
        <end position="386"/>
    </location>
    <ligand>
        <name>ATP</name>
        <dbReference type="ChEBI" id="CHEBI:30616"/>
    </ligand>
</feature>
<keyword evidence="7" id="KW-1133">Transmembrane helix</keyword>
<accession>A0A0P6XX93</accession>
<evidence type="ECO:0000256" key="4">
    <source>
        <dbReference type="ARBA" id="ARBA00023125"/>
    </source>
</evidence>
<sequence>MRLDRFGSDLAGVGLLLLALLTLLGLVSLTHGVVIDFWIGLLRRWLGWGAFLVILAAGFGGVLLLWRGDPPLRRLPLGRVLSLEGLVFTLLALAALVGGRSLERADLGLDGGLVGWGLAELARLALPGPLDAVVLVLLALLFAAHALGGLAWLSRRIESWLAQDAPEEFLAAEEPAQASPTLEPVPDAPDKPQRGKRSGPKPVMVKPVARVERSPNLPPLDLLIPDQDSRPDEGQIHHSAQLIEQTLAEFGIPARVVGFRVGPTVTQYAVEPGFVDKIGPDGAPQRQKVRVSQISGLAKDLALRLSAERLRIEAPVPGQSFVGVEVPNAHSAMVRLRSLLETPAMQRMTAPLALALGRDVSGQPVLADLSRMPHMLVAGTTGSGKSVCIAAIATCLVMNNSPEQLRLAMLDPKMVELIRFKGLPHLLGTVETETERMLGVLRWALQEMDARYRLLEANRVRDLEGYNQRALRHKEPTLPRIVILIDELADLMMSAPEQTEGAIVRLAQLARAVGIHLVVATQRPSTDVVTGLIKANFPARIAFTVASAVDSRVILDVNGAETLLGHGDMLFLNPEVGTPTRAQGVILTDAEMDQVIAFWQRSIPPSEEAAPWEELLQEAEEEGGDALVKQAIEVIRRSQHASTSMLQRRLRIGYPRAARLMEELEALGVVGPAQPGGREREVLMSPDDEIDLDGSARDGYDGEDED</sequence>
<dbReference type="EMBL" id="LGCM01000042">
    <property type="protein sequence ID" value="KPL80468.1"/>
    <property type="molecule type" value="Genomic_DNA"/>
</dbReference>
<dbReference type="SMART" id="SM00382">
    <property type="entry name" value="AAA"/>
    <property type="match status" value="1"/>
</dbReference>
<evidence type="ECO:0000259" key="8">
    <source>
        <dbReference type="PROSITE" id="PS50901"/>
    </source>
</evidence>
<dbReference type="InterPro" id="IPR036390">
    <property type="entry name" value="WH_DNA-bd_sf"/>
</dbReference>
<dbReference type="Pfam" id="PF09397">
    <property type="entry name" value="FtsK_gamma"/>
    <property type="match status" value="1"/>
</dbReference>
<evidence type="ECO:0000256" key="3">
    <source>
        <dbReference type="ARBA" id="ARBA00022840"/>
    </source>
</evidence>